<evidence type="ECO:0000256" key="1">
    <source>
        <dbReference type="SAM" id="SignalP"/>
    </source>
</evidence>
<dbReference type="AlphaFoldDB" id="A0A1I7Y4M5"/>
<feature type="chain" id="PRO_5009311821" evidence="1">
    <location>
        <begin position="19"/>
        <end position="338"/>
    </location>
</feature>
<accession>A0A1I7Y4M5</accession>
<dbReference type="GO" id="GO:0006629">
    <property type="term" value="P:lipid metabolic process"/>
    <property type="evidence" value="ECO:0007669"/>
    <property type="project" value="InterPro"/>
</dbReference>
<dbReference type="Proteomes" id="UP000095287">
    <property type="component" value="Unplaced"/>
</dbReference>
<dbReference type="Pfam" id="PF01764">
    <property type="entry name" value="Lipase_3"/>
    <property type="match status" value="1"/>
</dbReference>
<dbReference type="InterPro" id="IPR002921">
    <property type="entry name" value="Fungal_lipase-type"/>
</dbReference>
<dbReference type="SUPFAM" id="SSF53474">
    <property type="entry name" value="alpha/beta-Hydrolases"/>
    <property type="match status" value="1"/>
</dbReference>
<name>A0A1I7Y4M5_9BILA</name>
<proteinExistence type="predicted"/>
<evidence type="ECO:0000259" key="2">
    <source>
        <dbReference type="Pfam" id="PF01764"/>
    </source>
</evidence>
<keyword evidence="1" id="KW-0732">Signal</keyword>
<feature type="signal peptide" evidence="1">
    <location>
        <begin position="1"/>
        <end position="18"/>
    </location>
</feature>
<sequence length="338" mass="37084">MCLATAIVYFCVATVVYSQSYGAYNENFAVNMLNMAAAAHASDSQVISQCLKKTFPTGQWKVLRNVTVPCDGKNNMCQAFTAISHYDMTILISFRGTEGFDQLLEEIGSGLANDMVYYNNVLGQGSVIRYFYDAANIMYASLDIAYSITNFPNYNIWVTGHSLGGALASLTALKLVTGEGIQLVTFGEPRIGDYHFAYTLRSFLPNMFRVVHGSDPIPHGPPCGEANDFCTNICPLESGKPFHAPQEIWYSQLTKEMVLTEYQICNNEPNGGEDPTCSNSVDCLKRLHGGAEMHLNYFNHSIPDYGKAGCADFAASHSISAVLVCACVLFAFGDDWIM</sequence>
<dbReference type="PANTHER" id="PTHR45908">
    <property type="entry name" value="PROTEIN CBG11750-RELATED"/>
    <property type="match status" value="1"/>
</dbReference>
<evidence type="ECO:0000313" key="3">
    <source>
        <dbReference type="Proteomes" id="UP000095287"/>
    </source>
</evidence>
<dbReference type="InterPro" id="IPR029058">
    <property type="entry name" value="AB_hydrolase_fold"/>
</dbReference>
<protein>
    <submittedName>
        <fullName evidence="4">Lipase_3 domain-containing protein</fullName>
    </submittedName>
</protein>
<dbReference type="Gene3D" id="3.40.50.1820">
    <property type="entry name" value="alpha/beta hydrolase"/>
    <property type="match status" value="1"/>
</dbReference>
<dbReference type="WBParaSite" id="L893_g12562.t1">
    <property type="protein sequence ID" value="L893_g12562.t1"/>
    <property type="gene ID" value="L893_g12562"/>
</dbReference>
<dbReference type="CDD" id="cd00519">
    <property type="entry name" value="Lipase_3"/>
    <property type="match status" value="1"/>
</dbReference>
<reference evidence="4" key="1">
    <citation type="submission" date="2016-11" db="UniProtKB">
        <authorList>
            <consortium name="WormBaseParasite"/>
        </authorList>
    </citation>
    <scope>IDENTIFICATION</scope>
</reference>
<feature type="domain" description="Fungal lipase-type" evidence="2">
    <location>
        <begin position="92"/>
        <end position="223"/>
    </location>
</feature>
<organism evidence="3 4">
    <name type="scientific">Steinernema glaseri</name>
    <dbReference type="NCBI Taxonomy" id="37863"/>
    <lineage>
        <taxon>Eukaryota</taxon>
        <taxon>Metazoa</taxon>
        <taxon>Ecdysozoa</taxon>
        <taxon>Nematoda</taxon>
        <taxon>Chromadorea</taxon>
        <taxon>Rhabditida</taxon>
        <taxon>Tylenchina</taxon>
        <taxon>Panagrolaimomorpha</taxon>
        <taxon>Strongyloidoidea</taxon>
        <taxon>Steinernematidae</taxon>
        <taxon>Steinernema</taxon>
    </lineage>
</organism>
<evidence type="ECO:0000313" key="4">
    <source>
        <dbReference type="WBParaSite" id="L893_g12562.t1"/>
    </source>
</evidence>
<keyword evidence="3" id="KW-1185">Reference proteome</keyword>